<dbReference type="KEGG" id="bgt:106074422"/>
<evidence type="ECO:0000313" key="3">
    <source>
        <dbReference type="Proteomes" id="UP000076420"/>
    </source>
</evidence>
<dbReference type="VEuPathDB" id="VectorBase:BGLB035784"/>
<dbReference type="Proteomes" id="UP000076420">
    <property type="component" value="Unassembled WGS sequence"/>
</dbReference>
<organism evidence="2 3">
    <name type="scientific">Biomphalaria glabrata</name>
    <name type="common">Bloodfluke planorb</name>
    <name type="synonym">Freshwater snail</name>
    <dbReference type="NCBI Taxonomy" id="6526"/>
    <lineage>
        <taxon>Eukaryota</taxon>
        <taxon>Metazoa</taxon>
        <taxon>Spiralia</taxon>
        <taxon>Lophotrochozoa</taxon>
        <taxon>Mollusca</taxon>
        <taxon>Gastropoda</taxon>
        <taxon>Heterobranchia</taxon>
        <taxon>Euthyneura</taxon>
        <taxon>Panpulmonata</taxon>
        <taxon>Hygrophila</taxon>
        <taxon>Lymnaeoidea</taxon>
        <taxon>Planorbidae</taxon>
        <taxon>Biomphalaria</taxon>
    </lineage>
</organism>
<reference evidence="2" key="1">
    <citation type="submission" date="2020-05" db="UniProtKB">
        <authorList>
            <consortium name="EnsemblMetazoa"/>
        </authorList>
    </citation>
    <scope>IDENTIFICATION</scope>
    <source>
        <strain evidence="2">BB02</strain>
    </source>
</reference>
<dbReference type="EnsemblMetazoa" id="BGLB035784-RA">
    <property type="protein sequence ID" value="BGLB035784-PA"/>
    <property type="gene ID" value="BGLB035784"/>
</dbReference>
<dbReference type="VEuPathDB" id="VectorBase:BGLAX_038301"/>
<feature type="compositionally biased region" description="Polar residues" evidence="1">
    <location>
        <begin position="89"/>
        <end position="111"/>
    </location>
</feature>
<dbReference type="AlphaFoldDB" id="A0A2C9LWG2"/>
<gene>
    <name evidence="2" type="primary">106074422</name>
</gene>
<evidence type="ECO:0000313" key="2">
    <source>
        <dbReference type="EnsemblMetazoa" id="BGLB035784-PA"/>
    </source>
</evidence>
<dbReference type="OrthoDB" id="120976at2759"/>
<evidence type="ECO:0000256" key="1">
    <source>
        <dbReference type="SAM" id="MobiDB-lite"/>
    </source>
</evidence>
<sequence length="279" mass="31630">MSICALFRGVERAFCARSSWTAASQETCPLREAHAPGMQIFEITESCHGESSSSPWKFWRRLSSRSRQDHKSSHRKERPTIVLLDKTDPTQTGGELNNDLRSSLNGQSTARSLPDVVEKAQGIPRFSTNGVPPPKPPRLFLFRTPSTDLTTCLQNFSTVASLSHDITENRKNIWSAVPYQGHQTLTYRLAIMVAKKKLNIHIVQHTCLFQLVYQREWVESLSHQLCNTVHDQLLPGYFPFITGFPSWSAISFHLGSFYFWLPDRVIMTLRNAGVGKIRG</sequence>
<proteinExistence type="predicted"/>
<feature type="region of interest" description="Disordered" evidence="1">
    <location>
        <begin position="86"/>
        <end position="112"/>
    </location>
</feature>
<accession>A0A2C9LWG2</accession>
<name>A0A2C9LWG2_BIOGL</name>
<protein>
    <submittedName>
        <fullName evidence="2">Uncharacterized protein</fullName>
    </submittedName>
</protein>